<dbReference type="PANTHER" id="PTHR23519">
    <property type="entry name" value="AUTOPHAGY-RELATED PROTEIN 22"/>
    <property type="match status" value="1"/>
</dbReference>
<evidence type="ECO:0000256" key="3">
    <source>
        <dbReference type="ARBA" id="ARBA00022692"/>
    </source>
</evidence>
<evidence type="ECO:0000256" key="2">
    <source>
        <dbReference type="ARBA" id="ARBA00022448"/>
    </source>
</evidence>
<gene>
    <name evidence="8" type="ORF">DHf2319_11135</name>
</gene>
<feature type="transmembrane region" description="Helical" evidence="6">
    <location>
        <begin position="327"/>
        <end position="349"/>
    </location>
</feature>
<feature type="transmembrane region" description="Helical" evidence="6">
    <location>
        <begin position="237"/>
        <end position="261"/>
    </location>
</feature>
<evidence type="ECO:0000313" key="8">
    <source>
        <dbReference type="EMBL" id="UOD49978.1"/>
    </source>
</evidence>
<evidence type="ECO:0000256" key="6">
    <source>
        <dbReference type="SAM" id="Phobius"/>
    </source>
</evidence>
<feature type="transmembrane region" description="Helical" evidence="6">
    <location>
        <begin position="88"/>
        <end position="107"/>
    </location>
</feature>
<evidence type="ECO:0000313" key="9">
    <source>
        <dbReference type="Proteomes" id="UP000831607"/>
    </source>
</evidence>
<keyword evidence="5 6" id="KW-0472">Membrane</keyword>
<feature type="transmembrane region" description="Helical" evidence="6">
    <location>
        <begin position="21"/>
        <end position="43"/>
    </location>
</feature>
<dbReference type="Pfam" id="PF11700">
    <property type="entry name" value="ATG22"/>
    <property type="match status" value="1"/>
</dbReference>
<keyword evidence="3 6" id="KW-0812">Transmembrane</keyword>
<dbReference type="InterPro" id="IPR036259">
    <property type="entry name" value="MFS_trans_sf"/>
</dbReference>
<evidence type="ECO:0000256" key="1">
    <source>
        <dbReference type="ARBA" id="ARBA00004127"/>
    </source>
</evidence>
<keyword evidence="4 6" id="KW-1133">Transmembrane helix</keyword>
<feature type="domain" description="Major facilitator superfamily (MFS) profile" evidence="7">
    <location>
        <begin position="189"/>
        <end position="425"/>
    </location>
</feature>
<evidence type="ECO:0000256" key="4">
    <source>
        <dbReference type="ARBA" id="ARBA00022989"/>
    </source>
</evidence>
<reference evidence="8 9" key="1">
    <citation type="submission" date="2020-11" db="EMBL/GenBank/DDBJ databases">
        <title>Algicoccus daihaiensis sp.nov., isolated from Daihai Lake in Inner Mongolia.</title>
        <authorList>
            <person name="Kai J."/>
        </authorList>
    </citation>
    <scope>NUCLEOTIDE SEQUENCE [LARGE SCALE GENOMIC DNA]</scope>
    <source>
        <strain evidence="9">f23</strain>
    </source>
</reference>
<feature type="transmembrane region" description="Helical" evidence="6">
    <location>
        <begin position="113"/>
        <end position="136"/>
    </location>
</feature>
<comment type="subcellular location">
    <subcellularLocation>
        <location evidence="1">Endomembrane system</location>
        <topology evidence="1">Multi-pass membrane protein</topology>
    </subcellularLocation>
</comment>
<protein>
    <submittedName>
        <fullName evidence="8">MFS transporter</fullName>
    </submittedName>
</protein>
<name>A0ABY4AI64_9BURK</name>
<evidence type="ECO:0000256" key="5">
    <source>
        <dbReference type="ARBA" id="ARBA00023136"/>
    </source>
</evidence>
<keyword evidence="2" id="KW-0813">Transport</keyword>
<accession>A0ABY4AI64</accession>
<dbReference type="PANTHER" id="PTHR23519:SF1">
    <property type="entry name" value="AUTOPHAGY-RELATED PROTEIN 22"/>
    <property type="match status" value="1"/>
</dbReference>
<dbReference type="InterPro" id="IPR050495">
    <property type="entry name" value="ATG22/LtaA_families"/>
</dbReference>
<dbReference type="SUPFAM" id="SSF103473">
    <property type="entry name" value="MFS general substrate transporter"/>
    <property type="match status" value="1"/>
</dbReference>
<feature type="transmembrane region" description="Helical" evidence="6">
    <location>
        <begin position="55"/>
        <end position="76"/>
    </location>
</feature>
<dbReference type="Proteomes" id="UP000831607">
    <property type="component" value="Chromosome"/>
</dbReference>
<dbReference type="RefSeq" id="WP_243478373.1">
    <property type="nucleotide sequence ID" value="NZ_CP063982.1"/>
</dbReference>
<feature type="transmembrane region" description="Helical" evidence="6">
    <location>
        <begin position="273"/>
        <end position="294"/>
    </location>
</feature>
<dbReference type="Gene3D" id="1.20.1250.20">
    <property type="entry name" value="MFS general substrate transporter like domains"/>
    <property type="match status" value="2"/>
</dbReference>
<feature type="transmembrane region" description="Helical" evidence="6">
    <location>
        <begin position="301"/>
        <end position="321"/>
    </location>
</feature>
<dbReference type="PROSITE" id="PS50850">
    <property type="entry name" value="MFS"/>
    <property type="match status" value="1"/>
</dbReference>
<dbReference type="InterPro" id="IPR024671">
    <property type="entry name" value="Atg22-like"/>
</dbReference>
<evidence type="ECO:0000259" key="7">
    <source>
        <dbReference type="PROSITE" id="PS50850"/>
    </source>
</evidence>
<feature type="transmembrane region" description="Helical" evidence="6">
    <location>
        <begin position="395"/>
        <end position="415"/>
    </location>
</feature>
<feature type="transmembrane region" description="Helical" evidence="6">
    <location>
        <begin position="184"/>
        <end position="207"/>
    </location>
</feature>
<proteinExistence type="predicted"/>
<sequence length="425" mass="45320">MQKMVALKPGVSRWEVFGWALYDFANSGYTTVVLTAVFSAYFVSAVVGDATLGTLWWTWALSLSHLIVMLTVPLIGARSDKFQRRRGLLAMTTVGCVLTTAGLSMVGPGAVGLAIVLLILSNVFFSWGESLISSYLPSLARPESMGKVSGWGWGLGYIGGMLTLGVCLWYVLKAQSLGQTAADFVPVTMLITAAIFALAAGLSIGLLRDRPGQSGEVSPAWQRLQKTWQHARQFQDFVWLLGCTVAYMAGVAVAIALAAIYAQQVIGFSESEIMILIFVLNIAAVVGALTLGYAQDWFGHRLALAFTLLGWVATCLIAASVTTKGGFWVAGVIAGLCMGASQSVGRAMVGLLAPASRLGEFYGLWTLATRLASILGPLVYGLLTWASLGNQRLAMAATALFFLMGLLLLLPINMLRGKTVAQQKN</sequence>
<keyword evidence="9" id="KW-1185">Reference proteome</keyword>
<dbReference type="EMBL" id="CP063982">
    <property type="protein sequence ID" value="UOD49978.1"/>
    <property type="molecule type" value="Genomic_DNA"/>
</dbReference>
<feature type="transmembrane region" description="Helical" evidence="6">
    <location>
        <begin position="361"/>
        <end position="383"/>
    </location>
</feature>
<dbReference type="InterPro" id="IPR020846">
    <property type="entry name" value="MFS_dom"/>
</dbReference>
<organism evidence="8 9">
    <name type="scientific">Orrella daihaiensis</name>
    <dbReference type="NCBI Taxonomy" id="2782176"/>
    <lineage>
        <taxon>Bacteria</taxon>
        <taxon>Pseudomonadati</taxon>
        <taxon>Pseudomonadota</taxon>
        <taxon>Betaproteobacteria</taxon>
        <taxon>Burkholderiales</taxon>
        <taxon>Alcaligenaceae</taxon>
        <taxon>Orrella</taxon>
    </lineage>
</organism>
<feature type="transmembrane region" description="Helical" evidence="6">
    <location>
        <begin position="148"/>
        <end position="172"/>
    </location>
</feature>